<dbReference type="GO" id="GO:0005794">
    <property type="term" value="C:Golgi apparatus"/>
    <property type="evidence" value="ECO:0007669"/>
    <property type="project" value="TreeGrafter"/>
</dbReference>
<evidence type="ECO:0000313" key="9">
    <source>
        <dbReference type="WBParaSite" id="nOo.2.0.1.t04662-RA"/>
    </source>
</evidence>
<evidence type="ECO:0000256" key="2">
    <source>
        <dbReference type="ARBA" id="ARBA00023006"/>
    </source>
</evidence>
<feature type="compositionally biased region" description="Low complexity" evidence="3">
    <location>
        <begin position="740"/>
        <end position="761"/>
    </location>
</feature>
<evidence type="ECO:0000259" key="4">
    <source>
        <dbReference type="Pfam" id="PF09758"/>
    </source>
</evidence>
<feature type="domain" description="FPL" evidence="4">
    <location>
        <begin position="47"/>
        <end position="194"/>
    </location>
</feature>
<dbReference type="InterPro" id="IPR045820">
    <property type="entry name" value="CLEC16A/TT9_C"/>
</dbReference>
<proteinExistence type="inferred from homology"/>
<dbReference type="InterPro" id="IPR019155">
    <property type="entry name" value="CLEC16A/TT9_N"/>
</dbReference>
<feature type="domain" description="CLEC16A/TT9 C-terminal" evidence="5">
    <location>
        <begin position="240"/>
        <end position="335"/>
    </location>
</feature>
<gene>
    <name evidence="7" type="ORF">NOO_LOCUS4662</name>
</gene>
<evidence type="ECO:0000313" key="7">
    <source>
        <dbReference type="EMBL" id="VDK73971.1"/>
    </source>
</evidence>
<reference evidence="7 8" key="2">
    <citation type="submission" date="2018-08" db="EMBL/GenBank/DDBJ databases">
        <authorList>
            <person name="Laetsch R D."/>
            <person name="Stevens L."/>
            <person name="Kumar S."/>
            <person name="Blaxter L. M."/>
        </authorList>
    </citation>
    <scope>NUCLEOTIDE SEQUENCE [LARGE SCALE GENOMIC DNA]</scope>
</reference>
<dbReference type="Pfam" id="PF09758">
    <property type="entry name" value="FPL"/>
    <property type="match status" value="1"/>
</dbReference>
<keyword evidence="8" id="KW-1185">Reference proteome</keyword>
<keyword evidence="2" id="KW-0072">Autophagy</keyword>
<dbReference type="PANTHER" id="PTHR21481:SF0">
    <property type="entry name" value="PROTEIN CLEC16A"/>
    <property type="match status" value="1"/>
</dbReference>
<feature type="domain" description="CLEC16A/TT9 C-terminal" evidence="5">
    <location>
        <begin position="357"/>
        <end position="715"/>
    </location>
</feature>
<dbReference type="STRING" id="42157.A0A182E9F1"/>
<dbReference type="AlphaFoldDB" id="A0A182E9F1"/>
<accession>A0A182E9F1</accession>
<evidence type="ECO:0000313" key="8">
    <source>
        <dbReference type="Proteomes" id="UP000271087"/>
    </source>
</evidence>
<evidence type="ECO:0000259" key="6">
    <source>
        <dbReference type="Pfam" id="PF24628"/>
    </source>
</evidence>
<dbReference type="GO" id="GO:0006914">
    <property type="term" value="P:autophagy"/>
    <property type="evidence" value="ECO:0007669"/>
    <property type="project" value="UniProtKB-KW"/>
</dbReference>
<sequence>MFRRLGLSSLWKPKNPHSLEYLKYLHEILIKNEQVTENNRKLLVECLRAVAEILIWGDQNESSVFDFFLERQMLEYFLSIMKQNCGSFICVQLLQTLNILFENIRHKTSLYYLLSNNHVNSIITYRFDFENEEIMAYYISFLKTLSFKLNMYTIHFFFNEANQDFPLYTEVIKFQNHSEAMVRIAVRTTTLNIYKVEDKAMRKFVHAHSRVYFCALSDFIARQSIEIDHFARSAENESSNRKRLDAMIDDYLDYMHYLNDILLIRDEKLSAVLVEIVFERLLESLYLSSLGDIRLHPATAILTPVSTLFFLTQFLLIVNDSQAVQILLSSFFFGDGFDVKCQWIRSERATWVLANVKAKDSESRAFFNGYLNALICSRNDHSAFFGLMFIYALCQNKGTRREILEAVQFTSDVVGSSDHNFLNGLLDIITRSVEKDAFIRTITVELCCIVLRQLLLVMDVSADVQGECERRAEKIIASLVSVLTPFVYSDELFLEMFEDEFCNFERNRIHIRSISADSSLLLPPPSTPLNGVSLNMRLPCGSEERTRRVKNIQLFFHLRRFSLDLRNEEETRLPISFQTNVFVELNDCINLENSDLLACTVITNEKSEKFHRFLVTDQAQLILVEPDNKRMGWAVVRFVGLLQNTQLTSDLENSRALHIIVNDANNRSKANDTVYFNAKFLFDDHIRCMAAKQRLTKGRQMARQCKLDQICDLFGIARKASIWRSNKNPFRIVKGCPPGSLRRQPQVVSSRSNRSSSSSLNIVPDDPEHGTDSSAEVMEIDLQIYTMSDDGPTNIDPEVNSSATYRLDSSFDRDTIEKLTKLTIARNDLRLKSLDERKAREKNMKIARGHQIFKNIESALSDGQMKKKLHGKKERQLVNRLQVGEMALPGEFGGPKTRKPVSSSAITVDELISLFDLACNDHCSMHDSVKFKNTVCDANLCFSDEDWNRFACHVANIGIHGIRGFAVTAVILATRQKGFRSAFAQEINVLMSDYVIFGEKVGQGLPEFVAHLLIANWPREYARCNLESNKILFCIVSSIKGWLETITGETNEIEEIESNCACALYDICRFAQRKFWMKWPELVDECYAAVRDGITLNITLTKEARKALLDTIIMMHEWTSRHAKTLVNVSTQTSRTRV</sequence>
<dbReference type="InterPro" id="IPR039272">
    <property type="entry name" value="CLEC16A/TT9"/>
</dbReference>
<dbReference type="OrthoDB" id="294052at2759"/>
<dbReference type="Pfam" id="PF19439">
    <property type="entry name" value="CLEC16A_C"/>
    <property type="match status" value="2"/>
</dbReference>
<evidence type="ECO:0000256" key="3">
    <source>
        <dbReference type="SAM" id="MobiDB-lite"/>
    </source>
</evidence>
<evidence type="ECO:0000259" key="5">
    <source>
        <dbReference type="Pfam" id="PF19439"/>
    </source>
</evidence>
<name>A0A182E9F1_ONCOC</name>
<dbReference type="GO" id="GO:0016197">
    <property type="term" value="P:endosomal transport"/>
    <property type="evidence" value="ECO:0007669"/>
    <property type="project" value="TreeGrafter"/>
</dbReference>
<dbReference type="GO" id="GO:0005770">
    <property type="term" value="C:late endosome"/>
    <property type="evidence" value="ECO:0007669"/>
    <property type="project" value="TreeGrafter"/>
</dbReference>
<dbReference type="EMBL" id="UYRW01001090">
    <property type="protein sequence ID" value="VDK73971.1"/>
    <property type="molecule type" value="Genomic_DNA"/>
</dbReference>
<dbReference type="Pfam" id="PF24628">
    <property type="entry name" value="DUF7627"/>
    <property type="match status" value="1"/>
</dbReference>
<feature type="region of interest" description="Disordered" evidence="3">
    <location>
        <begin position="735"/>
        <end position="772"/>
    </location>
</feature>
<dbReference type="InterPro" id="IPR056044">
    <property type="entry name" value="DUF7627"/>
</dbReference>
<dbReference type="WBParaSite" id="nOo.2.0.1.t04662-RA">
    <property type="protein sequence ID" value="nOo.2.0.1.t04662-RA"/>
    <property type="gene ID" value="nOo.2.0.1.g04662"/>
</dbReference>
<dbReference type="Proteomes" id="UP000271087">
    <property type="component" value="Unassembled WGS sequence"/>
</dbReference>
<dbReference type="PANTHER" id="PTHR21481">
    <property type="entry name" value="PROTEIN CLEC16A"/>
    <property type="match status" value="1"/>
</dbReference>
<protein>
    <submittedName>
        <fullName evidence="9">FPL domain-containing protein</fullName>
    </submittedName>
</protein>
<reference evidence="9" key="1">
    <citation type="submission" date="2016-06" db="UniProtKB">
        <authorList>
            <consortium name="WormBaseParasite"/>
        </authorList>
    </citation>
    <scope>IDENTIFICATION</scope>
</reference>
<dbReference type="GO" id="GO:0007034">
    <property type="term" value="P:vacuolar transport"/>
    <property type="evidence" value="ECO:0007669"/>
    <property type="project" value="TreeGrafter"/>
</dbReference>
<comment type="similarity">
    <text evidence="1">Belongs to the CLEC16A/gop-1 family.</text>
</comment>
<feature type="domain" description="DUF7627" evidence="6">
    <location>
        <begin position="912"/>
        <end position="1125"/>
    </location>
</feature>
<evidence type="ECO:0000256" key="1">
    <source>
        <dbReference type="ARBA" id="ARBA00006441"/>
    </source>
</evidence>
<organism evidence="9">
    <name type="scientific">Onchocerca ochengi</name>
    <name type="common">Filarial nematode worm</name>
    <dbReference type="NCBI Taxonomy" id="42157"/>
    <lineage>
        <taxon>Eukaryota</taxon>
        <taxon>Metazoa</taxon>
        <taxon>Ecdysozoa</taxon>
        <taxon>Nematoda</taxon>
        <taxon>Chromadorea</taxon>
        <taxon>Rhabditida</taxon>
        <taxon>Spirurina</taxon>
        <taxon>Spiruromorpha</taxon>
        <taxon>Filarioidea</taxon>
        <taxon>Onchocercidae</taxon>
        <taxon>Onchocerca</taxon>
    </lineage>
</organism>
<dbReference type="GO" id="GO:1901096">
    <property type="term" value="P:regulation of autophagosome maturation"/>
    <property type="evidence" value="ECO:0007669"/>
    <property type="project" value="TreeGrafter"/>
</dbReference>